<dbReference type="PANTHER" id="PTHR46646:SF5">
    <property type="entry name" value="TOM1-LIKE PROTEIN 2"/>
    <property type="match status" value="1"/>
</dbReference>
<dbReference type="Gene3D" id="1.20.58.160">
    <property type="match status" value="1"/>
</dbReference>
<dbReference type="GO" id="GO:0035091">
    <property type="term" value="F:phosphatidylinositol binding"/>
    <property type="evidence" value="ECO:0007669"/>
    <property type="project" value="InterPro"/>
</dbReference>
<evidence type="ECO:0000256" key="4">
    <source>
        <dbReference type="ARBA" id="ARBA00022927"/>
    </source>
</evidence>
<dbReference type="InterPro" id="IPR008942">
    <property type="entry name" value="ENTH_VHS"/>
</dbReference>
<feature type="domain" description="GAT" evidence="8">
    <location>
        <begin position="220"/>
        <end position="306"/>
    </location>
</feature>
<dbReference type="Gene3D" id="1.25.40.90">
    <property type="match status" value="1"/>
</dbReference>
<dbReference type="PANTHER" id="PTHR46646">
    <property type="entry name" value="TOM1-LIKE PROTEIN 1"/>
    <property type="match status" value="1"/>
</dbReference>
<accession>A0A2G5CYS2</accession>
<dbReference type="Pfam" id="PF03127">
    <property type="entry name" value="GAT"/>
    <property type="match status" value="1"/>
</dbReference>
<organism evidence="9 10">
    <name type="scientific">Aquilegia coerulea</name>
    <name type="common">Rocky mountain columbine</name>
    <dbReference type="NCBI Taxonomy" id="218851"/>
    <lineage>
        <taxon>Eukaryota</taxon>
        <taxon>Viridiplantae</taxon>
        <taxon>Streptophyta</taxon>
        <taxon>Embryophyta</taxon>
        <taxon>Tracheophyta</taxon>
        <taxon>Spermatophyta</taxon>
        <taxon>Magnoliopsida</taxon>
        <taxon>Ranunculales</taxon>
        <taxon>Ranunculaceae</taxon>
        <taxon>Thalictroideae</taxon>
        <taxon>Aquilegia</taxon>
    </lineage>
</organism>
<feature type="domain" description="VHS" evidence="7">
    <location>
        <begin position="45"/>
        <end position="172"/>
    </location>
</feature>
<keyword evidence="4" id="KW-0653">Protein transport</keyword>
<dbReference type="InterPro" id="IPR044836">
    <property type="entry name" value="TOL_plant"/>
</dbReference>
<dbReference type="SUPFAM" id="SSF89009">
    <property type="entry name" value="GAT-like domain"/>
    <property type="match status" value="1"/>
</dbReference>
<dbReference type="CDD" id="cd03561">
    <property type="entry name" value="VHS"/>
    <property type="match status" value="1"/>
</dbReference>
<dbReference type="InterPro" id="IPR038425">
    <property type="entry name" value="GAT_sf"/>
</dbReference>
<dbReference type="STRING" id="218851.A0A2G5CYS2"/>
<evidence type="ECO:0000259" key="8">
    <source>
        <dbReference type="PROSITE" id="PS50909"/>
    </source>
</evidence>
<dbReference type="InterPro" id="IPR002014">
    <property type="entry name" value="VHS_dom"/>
</dbReference>
<dbReference type="Proteomes" id="UP000230069">
    <property type="component" value="Unassembled WGS sequence"/>
</dbReference>
<dbReference type="GO" id="GO:0016020">
    <property type="term" value="C:membrane"/>
    <property type="evidence" value="ECO:0007669"/>
    <property type="project" value="UniProtKB-SubCell"/>
</dbReference>
<evidence type="ECO:0000256" key="1">
    <source>
        <dbReference type="ARBA" id="ARBA00004170"/>
    </source>
</evidence>
<evidence type="ECO:0000259" key="7">
    <source>
        <dbReference type="PROSITE" id="PS50179"/>
    </source>
</evidence>
<dbReference type="PROSITE" id="PS50909">
    <property type="entry name" value="GAT"/>
    <property type="match status" value="1"/>
</dbReference>
<reference evidence="9 10" key="1">
    <citation type="submission" date="2017-09" db="EMBL/GenBank/DDBJ databases">
        <title>WGS assembly of Aquilegia coerulea Goldsmith.</title>
        <authorList>
            <person name="Hodges S."/>
            <person name="Kramer E."/>
            <person name="Nordborg M."/>
            <person name="Tomkins J."/>
            <person name="Borevitz J."/>
            <person name="Derieg N."/>
            <person name="Yan J."/>
            <person name="Mihaltcheva S."/>
            <person name="Hayes R.D."/>
            <person name="Rokhsar D."/>
        </authorList>
    </citation>
    <scope>NUCLEOTIDE SEQUENCE [LARGE SCALE GENOMIC DNA]</scope>
    <source>
        <strain evidence="10">cv. Goldsmith</strain>
    </source>
</reference>
<dbReference type="OrthoDB" id="2018246at2759"/>
<feature type="region of interest" description="Disordered" evidence="6">
    <location>
        <begin position="309"/>
        <end position="370"/>
    </location>
</feature>
<keyword evidence="3" id="KW-0813">Transport</keyword>
<dbReference type="SMART" id="SM00288">
    <property type="entry name" value="VHS"/>
    <property type="match status" value="1"/>
</dbReference>
<protein>
    <recommendedName>
        <fullName evidence="11">VHS domain-containing protein</fullName>
    </recommendedName>
</protein>
<evidence type="ECO:0000256" key="3">
    <source>
        <dbReference type="ARBA" id="ARBA00022448"/>
    </source>
</evidence>
<dbReference type="InterPro" id="IPR004152">
    <property type="entry name" value="GAT_dom"/>
</dbReference>
<comment type="subcellular location">
    <subcellularLocation>
        <location evidence="1">Membrane</location>
        <topology evidence="1">Peripheral membrane protein</topology>
    </subcellularLocation>
</comment>
<gene>
    <name evidence="9" type="ORF">AQUCO_03400357v1</name>
</gene>
<feature type="compositionally biased region" description="Polar residues" evidence="6">
    <location>
        <begin position="315"/>
        <end position="327"/>
    </location>
</feature>
<sequence length="370" mass="40781">MDKLKLGAIGEKLKTSGAQMGRMVSGKMKDLLQAQTTESKLVDEATSENLEEANWGMNLRICGMLNSEEFSGPEVMKSIKKKISGKSVVSQRLSLDLLEACAMNCEKVFSEIASEKVLEEMVKMIDNPQTVHENRMRGLQLIRAWGESEDLVYLPVFRQIYDSLKARGPTLAAQDGNSAFPSLGSNISQQPLAPPANYPISDMDLHDIDDDTVIFPSARLSTEEKKEFLVTTRNSVELLSTMLNAEEPMSIEDDLTLSMLEKCKDAQPVMQRIIESITNDEAMLFEALNLNDEIQQVISKYEEIQTAVRTKGKSSESCETAGDSSPVQVDAGDKAKTNVSKEVSTESDSDKKSVPVQESIAMGNDDKYSG</sequence>
<dbReference type="Pfam" id="PF00790">
    <property type="entry name" value="VHS"/>
    <property type="match status" value="1"/>
</dbReference>
<evidence type="ECO:0008006" key="11">
    <source>
        <dbReference type="Google" id="ProtNLM"/>
    </source>
</evidence>
<dbReference type="GO" id="GO:0043328">
    <property type="term" value="P:protein transport to vacuole involved in ubiquitin-dependent protein catabolic process via the multivesicular body sorting pathway"/>
    <property type="evidence" value="ECO:0007669"/>
    <property type="project" value="InterPro"/>
</dbReference>
<evidence type="ECO:0000256" key="6">
    <source>
        <dbReference type="SAM" id="MobiDB-lite"/>
    </source>
</evidence>
<evidence type="ECO:0000256" key="5">
    <source>
        <dbReference type="ARBA" id="ARBA00023136"/>
    </source>
</evidence>
<dbReference type="SUPFAM" id="SSF48464">
    <property type="entry name" value="ENTH/VHS domain"/>
    <property type="match status" value="1"/>
</dbReference>
<comment type="similarity">
    <text evidence="2">Belongs to the TOM1 family.</text>
</comment>
<dbReference type="FunCoup" id="A0A2G5CYS2">
    <property type="interactions" value="481"/>
</dbReference>
<evidence type="ECO:0000256" key="2">
    <source>
        <dbReference type="ARBA" id="ARBA00007708"/>
    </source>
</evidence>
<dbReference type="GO" id="GO:0005737">
    <property type="term" value="C:cytoplasm"/>
    <property type="evidence" value="ECO:0007669"/>
    <property type="project" value="UniProtKB-ARBA"/>
</dbReference>
<proteinExistence type="inferred from homology"/>
<name>A0A2G5CYS2_AQUCA</name>
<dbReference type="AlphaFoldDB" id="A0A2G5CYS2"/>
<keyword evidence="10" id="KW-1185">Reference proteome</keyword>
<dbReference type="InParanoid" id="A0A2G5CYS2"/>
<dbReference type="GO" id="GO:0043130">
    <property type="term" value="F:ubiquitin binding"/>
    <property type="evidence" value="ECO:0007669"/>
    <property type="project" value="InterPro"/>
</dbReference>
<evidence type="ECO:0000313" key="9">
    <source>
        <dbReference type="EMBL" id="PIA36413.1"/>
    </source>
</evidence>
<evidence type="ECO:0000313" key="10">
    <source>
        <dbReference type="Proteomes" id="UP000230069"/>
    </source>
</evidence>
<keyword evidence="5" id="KW-0472">Membrane</keyword>
<dbReference type="PROSITE" id="PS50179">
    <property type="entry name" value="VHS"/>
    <property type="match status" value="1"/>
</dbReference>
<dbReference type="EMBL" id="KZ305051">
    <property type="protein sequence ID" value="PIA36413.1"/>
    <property type="molecule type" value="Genomic_DNA"/>
</dbReference>